<dbReference type="Proteomes" id="UP000679220">
    <property type="component" value="Unassembled WGS sequence"/>
</dbReference>
<comment type="similarity">
    <text evidence="2">Belongs to the SusD family.</text>
</comment>
<evidence type="ECO:0000256" key="4">
    <source>
        <dbReference type="ARBA" id="ARBA00023136"/>
    </source>
</evidence>
<evidence type="ECO:0000313" key="9">
    <source>
        <dbReference type="EMBL" id="MBR8533963.1"/>
    </source>
</evidence>
<dbReference type="GO" id="GO:0009279">
    <property type="term" value="C:cell outer membrane"/>
    <property type="evidence" value="ECO:0007669"/>
    <property type="project" value="UniProtKB-SubCell"/>
</dbReference>
<reference evidence="9" key="1">
    <citation type="journal article" date="2018" name="Int. J. Syst. Evol. Microbiol.">
        <title>Carboxylicivirga sediminis sp. nov., isolated from coastal sediment.</title>
        <authorList>
            <person name="Wang F.Q."/>
            <person name="Ren L.H."/>
            <person name="Zou R.J."/>
            <person name="Sun Y.Z."/>
            <person name="Liu X.J."/>
            <person name="Jiang F."/>
            <person name="Liu L.J."/>
        </authorList>
    </citation>
    <scope>NUCLEOTIDE SEQUENCE</scope>
    <source>
        <strain evidence="9">JR1</strain>
    </source>
</reference>
<dbReference type="EMBL" id="JAGTAR010000001">
    <property type="protein sequence ID" value="MBR8533963.1"/>
    <property type="molecule type" value="Genomic_DNA"/>
</dbReference>
<evidence type="ECO:0000256" key="2">
    <source>
        <dbReference type="ARBA" id="ARBA00006275"/>
    </source>
</evidence>
<feature type="domain" description="SusD-like N-terminal" evidence="8">
    <location>
        <begin position="21"/>
        <end position="233"/>
    </location>
</feature>
<evidence type="ECO:0000256" key="3">
    <source>
        <dbReference type="ARBA" id="ARBA00022729"/>
    </source>
</evidence>
<sequence>MKLDIKLLLALLLFVTACSDDFLDADPDRYLSSDRADELLKTNPEKITEGYLLGMYYDLFKYRDSHDDFGLRAMMLATDMMTDDIAYNITQWFNYDYQLDNRGAPYRRPRSTWRTMYDGIRGANTVIGLIKPQDGVELENAVSRNAIGQAYTARAYFYFWLINMYQHPYQWNKDAPGVPIITEDEMKLARQPVKDVYDLILSDIDKGYNYLKGTNSASGRLNQYAAAAIYAKVLSFVSDYPNQWQEVVKYADIAIDGVPLMTADELAGFGFNTVSGNKNEVLWGALISTETNTFYASFMSHIDADAGGYGGALGQYKEPTSELFEAVSAQEGDVRQMWFEERLINGEEVDENGDPIKVSRDPKLYVNKKFRDVGGFESDYIYLRVAEMHYLKAEALYLDGKEGEAKAALETIMQARMAGYTCTKSGDELMSEIDLQKRIDMWGEGTRLFDFKRRNQSIDRTGSENHRPNVIMNVPANDNLLVYRIPQVEVDANDEIDQDDQNP</sequence>
<dbReference type="PROSITE" id="PS51257">
    <property type="entry name" value="PROKAR_LIPOPROTEIN"/>
    <property type="match status" value="1"/>
</dbReference>
<dbReference type="SUPFAM" id="SSF48452">
    <property type="entry name" value="TPR-like"/>
    <property type="match status" value="1"/>
</dbReference>
<evidence type="ECO:0000256" key="6">
    <source>
        <dbReference type="SAM" id="SignalP"/>
    </source>
</evidence>
<dbReference type="Pfam" id="PF07980">
    <property type="entry name" value="SusD_RagB"/>
    <property type="match status" value="1"/>
</dbReference>
<dbReference type="Pfam" id="PF14322">
    <property type="entry name" value="SusD-like_3"/>
    <property type="match status" value="1"/>
</dbReference>
<comment type="subcellular location">
    <subcellularLocation>
        <location evidence="1">Cell outer membrane</location>
    </subcellularLocation>
</comment>
<dbReference type="AlphaFoldDB" id="A0A941F063"/>
<keyword evidence="3 6" id="KW-0732">Signal</keyword>
<keyword evidence="5" id="KW-0998">Cell outer membrane</keyword>
<evidence type="ECO:0000259" key="7">
    <source>
        <dbReference type="Pfam" id="PF07980"/>
    </source>
</evidence>
<dbReference type="RefSeq" id="WP_212187872.1">
    <property type="nucleotide sequence ID" value="NZ_JAGTAR010000001.1"/>
</dbReference>
<evidence type="ECO:0000256" key="1">
    <source>
        <dbReference type="ARBA" id="ARBA00004442"/>
    </source>
</evidence>
<feature type="signal peptide" evidence="6">
    <location>
        <begin position="1"/>
        <end position="19"/>
    </location>
</feature>
<proteinExistence type="inferred from homology"/>
<evidence type="ECO:0000313" key="10">
    <source>
        <dbReference type="Proteomes" id="UP000679220"/>
    </source>
</evidence>
<dbReference type="InterPro" id="IPR012944">
    <property type="entry name" value="SusD_RagB_dom"/>
</dbReference>
<keyword evidence="4" id="KW-0472">Membrane</keyword>
<dbReference type="InterPro" id="IPR011990">
    <property type="entry name" value="TPR-like_helical_dom_sf"/>
</dbReference>
<reference evidence="9" key="2">
    <citation type="submission" date="2021-04" db="EMBL/GenBank/DDBJ databases">
        <authorList>
            <person name="Zhang T."/>
            <person name="Zhang Y."/>
            <person name="Lu D."/>
            <person name="Zuo D."/>
            <person name="Du Z."/>
        </authorList>
    </citation>
    <scope>NUCLEOTIDE SEQUENCE</scope>
    <source>
        <strain evidence="9">JR1</strain>
    </source>
</reference>
<gene>
    <name evidence="9" type="ORF">KDU71_00190</name>
</gene>
<dbReference type="InterPro" id="IPR033985">
    <property type="entry name" value="SusD-like_N"/>
</dbReference>
<feature type="domain" description="RagB/SusD" evidence="7">
    <location>
        <begin position="364"/>
        <end position="498"/>
    </location>
</feature>
<name>A0A941F063_9BACT</name>
<dbReference type="Gene3D" id="1.25.40.390">
    <property type="match status" value="1"/>
</dbReference>
<keyword evidence="10" id="KW-1185">Reference proteome</keyword>
<protein>
    <submittedName>
        <fullName evidence="9">RagB/SusD family nutrient uptake outer membrane protein</fullName>
    </submittedName>
</protein>
<organism evidence="9 10">
    <name type="scientific">Carboxylicivirga sediminis</name>
    <dbReference type="NCBI Taxonomy" id="2006564"/>
    <lineage>
        <taxon>Bacteria</taxon>
        <taxon>Pseudomonadati</taxon>
        <taxon>Bacteroidota</taxon>
        <taxon>Bacteroidia</taxon>
        <taxon>Marinilabiliales</taxon>
        <taxon>Marinilabiliaceae</taxon>
        <taxon>Carboxylicivirga</taxon>
    </lineage>
</organism>
<comment type="caution">
    <text evidence="9">The sequence shown here is derived from an EMBL/GenBank/DDBJ whole genome shotgun (WGS) entry which is preliminary data.</text>
</comment>
<feature type="chain" id="PRO_5037428846" evidence="6">
    <location>
        <begin position="20"/>
        <end position="503"/>
    </location>
</feature>
<evidence type="ECO:0000256" key="5">
    <source>
        <dbReference type="ARBA" id="ARBA00023237"/>
    </source>
</evidence>
<accession>A0A941F063</accession>
<evidence type="ECO:0000259" key="8">
    <source>
        <dbReference type="Pfam" id="PF14322"/>
    </source>
</evidence>